<evidence type="ECO:0008006" key="3">
    <source>
        <dbReference type="Google" id="ProtNLM"/>
    </source>
</evidence>
<dbReference type="SUPFAM" id="SSF49503">
    <property type="entry name" value="Cupredoxins"/>
    <property type="match status" value="1"/>
</dbReference>
<organism evidence="1 2">
    <name type="scientific">Pseudonocardia yunnanensis</name>
    <dbReference type="NCBI Taxonomy" id="58107"/>
    <lineage>
        <taxon>Bacteria</taxon>
        <taxon>Bacillati</taxon>
        <taxon>Actinomycetota</taxon>
        <taxon>Actinomycetes</taxon>
        <taxon>Pseudonocardiales</taxon>
        <taxon>Pseudonocardiaceae</taxon>
        <taxon>Pseudonocardia</taxon>
    </lineage>
</organism>
<dbReference type="PROSITE" id="PS51257">
    <property type="entry name" value="PROKAR_LIPOPROTEIN"/>
    <property type="match status" value="1"/>
</dbReference>
<dbReference type="InterPro" id="IPR008972">
    <property type="entry name" value="Cupredoxin"/>
</dbReference>
<dbReference type="Gene3D" id="2.60.40.420">
    <property type="entry name" value="Cupredoxins - blue copper proteins"/>
    <property type="match status" value="1"/>
</dbReference>
<dbReference type="RefSeq" id="WP_344726260.1">
    <property type="nucleotide sequence ID" value="NZ_BAAAUS010000037.1"/>
</dbReference>
<accession>A0ABW4EXT3</accession>
<evidence type="ECO:0000313" key="2">
    <source>
        <dbReference type="Proteomes" id="UP001597114"/>
    </source>
</evidence>
<gene>
    <name evidence="1" type="ORF">ACFSJD_14695</name>
</gene>
<sequence length="133" mass="13471">MRIRGTTTGGRLMGPRLAATLVAMVLVVVGCGTAGTGTAAPVVTADGVQRVEVTFAGGAVTGGVRRYAVPLGSTVDLVVASDVAEQVHLHGYDRMTYVTAGATATLRFAADLPGVFDVELEGSGTPLTQLQIA</sequence>
<reference evidence="2" key="1">
    <citation type="journal article" date="2019" name="Int. J. Syst. Evol. Microbiol.">
        <title>The Global Catalogue of Microorganisms (GCM) 10K type strain sequencing project: providing services to taxonomists for standard genome sequencing and annotation.</title>
        <authorList>
            <consortium name="The Broad Institute Genomics Platform"/>
            <consortium name="The Broad Institute Genome Sequencing Center for Infectious Disease"/>
            <person name="Wu L."/>
            <person name="Ma J."/>
        </authorList>
    </citation>
    <scope>NUCLEOTIDE SEQUENCE [LARGE SCALE GENOMIC DNA]</scope>
    <source>
        <strain evidence="2">CCM 7043</strain>
    </source>
</reference>
<protein>
    <recommendedName>
        <fullName evidence="3">EfeO-type cupredoxin-like domain-containing protein</fullName>
    </recommendedName>
</protein>
<comment type="caution">
    <text evidence="1">The sequence shown here is derived from an EMBL/GenBank/DDBJ whole genome shotgun (WGS) entry which is preliminary data.</text>
</comment>
<name>A0ABW4EXT3_9PSEU</name>
<dbReference type="Proteomes" id="UP001597114">
    <property type="component" value="Unassembled WGS sequence"/>
</dbReference>
<proteinExistence type="predicted"/>
<keyword evidence="2" id="KW-1185">Reference proteome</keyword>
<dbReference type="EMBL" id="JBHUCO010000014">
    <property type="protein sequence ID" value="MFD1518744.1"/>
    <property type="molecule type" value="Genomic_DNA"/>
</dbReference>
<evidence type="ECO:0000313" key="1">
    <source>
        <dbReference type="EMBL" id="MFD1518744.1"/>
    </source>
</evidence>